<feature type="chain" id="PRO_5043538967" description="Lipase" evidence="9">
    <location>
        <begin position="21"/>
        <end position="408"/>
    </location>
</feature>
<dbReference type="InterPro" id="IPR029058">
    <property type="entry name" value="AB_hydrolase_fold"/>
</dbReference>
<organism evidence="11 12">
    <name type="scientific">Leptosia nina</name>
    <dbReference type="NCBI Taxonomy" id="320188"/>
    <lineage>
        <taxon>Eukaryota</taxon>
        <taxon>Metazoa</taxon>
        <taxon>Ecdysozoa</taxon>
        <taxon>Arthropoda</taxon>
        <taxon>Hexapoda</taxon>
        <taxon>Insecta</taxon>
        <taxon>Pterygota</taxon>
        <taxon>Neoptera</taxon>
        <taxon>Endopterygota</taxon>
        <taxon>Lepidoptera</taxon>
        <taxon>Glossata</taxon>
        <taxon>Ditrysia</taxon>
        <taxon>Papilionoidea</taxon>
        <taxon>Pieridae</taxon>
        <taxon>Pierinae</taxon>
        <taxon>Leptosia</taxon>
    </lineage>
</organism>
<feature type="domain" description="AB hydrolase-1" evidence="10">
    <location>
        <begin position="78"/>
        <end position="380"/>
    </location>
</feature>
<keyword evidence="5" id="KW-0443">Lipid metabolism</keyword>
<gene>
    <name evidence="11" type="ORF">LNINA_LOCUS5671</name>
</gene>
<dbReference type="GO" id="GO:0016042">
    <property type="term" value="P:lipid catabolic process"/>
    <property type="evidence" value="ECO:0007669"/>
    <property type="project" value="UniProtKB-KW"/>
</dbReference>
<dbReference type="GO" id="GO:0016788">
    <property type="term" value="F:hydrolase activity, acting on ester bonds"/>
    <property type="evidence" value="ECO:0007669"/>
    <property type="project" value="InterPro"/>
</dbReference>
<keyword evidence="6" id="KW-0325">Glycoprotein</keyword>
<comment type="similarity">
    <text evidence="1 7">Belongs to the AB hydrolase superfamily. Lipase family.</text>
</comment>
<dbReference type="PIRSF" id="PIRSF000862">
    <property type="entry name" value="Steryl_ester_lip"/>
    <property type="match status" value="1"/>
</dbReference>
<dbReference type="SUPFAM" id="SSF53474">
    <property type="entry name" value="alpha/beta-Hydrolases"/>
    <property type="match status" value="1"/>
</dbReference>
<dbReference type="FunFam" id="3.40.50.1820:FF:000057">
    <property type="entry name" value="Lipase"/>
    <property type="match status" value="1"/>
</dbReference>
<protein>
    <recommendedName>
        <fullName evidence="7">Lipase</fullName>
    </recommendedName>
</protein>
<reference evidence="11 12" key="1">
    <citation type="submission" date="2023-11" db="EMBL/GenBank/DDBJ databases">
        <authorList>
            <person name="Okamura Y."/>
        </authorList>
    </citation>
    <scope>NUCLEOTIDE SEQUENCE [LARGE SCALE GENOMIC DNA]</scope>
</reference>
<evidence type="ECO:0000256" key="6">
    <source>
        <dbReference type="ARBA" id="ARBA00023180"/>
    </source>
</evidence>
<keyword evidence="12" id="KW-1185">Reference proteome</keyword>
<evidence type="ECO:0000256" key="3">
    <source>
        <dbReference type="ARBA" id="ARBA00022801"/>
    </source>
</evidence>
<feature type="active site" description="Charge relay system" evidence="8">
    <location>
        <position position="378"/>
    </location>
</feature>
<dbReference type="InterPro" id="IPR025483">
    <property type="entry name" value="Lipase_euk"/>
</dbReference>
<keyword evidence="2 9" id="KW-0732">Signal</keyword>
<dbReference type="PANTHER" id="PTHR11005">
    <property type="entry name" value="LYSOSOMAL ACID LIPASE-RELATED"/>
    <property type="match status" value="1"/>
</dbReference>
<evidence type="ECO:0000256" key="5">
    <source>
        <dbReference type="ARBA" id="ARBA00023098"/>
    </source>
</evidence>
<evidence type="ECO:0000256" key="8">
    <source>
        <dbReference type="PIRSR" id="PIRSR000862-1"/>
    </source>
</evidence>
<name>A0AAV1J9B7_9NEOP</name>
<keyword evidence="4 7" id="KW-0442">Lipid degradation</keyword>
<evidence type="ECO:0000256" key="4">
    <source>
        <dbReference type="ARBA" id="ARBA00022963"/>
    </source>
</evidence>
<proteinExistence type="inferred from homology"/>
<accession>A0AAV1J9B7</accession>
<dbReference type="EMBL" id="CAVLEF010000007">
    <property type="protein sequence ID" value="CAK1546068.1"/>
    <property type="molecule type" value="Genomic_DNA"/>
</dbReference>
<evidence type="ECO:0000313" key="11">
    <source>
        <dbReference type="EMBL" id="CAK1546068.1"/>
    </source>
</evidence>
<dbReference type="AlphaFoldDB" id="A0AAV1J9B7"/>
<feature type="active site" description="Charge relay system" evidence="8">
    <location>
        <position position="346"/>
    </location>
</feature>
<evidence type="ECO:0000256" key="2">
    <source>
        <dbReference type="ARBA" id="ARBA00022729"/>
    </source>
</evidence>
<comment type="caution">
    <text evidence="11">The sequence shown here is derived from an EMBL/GenBank/DDBJ whole genome shotgun (WGS) entry which is preliminary data.</text>
</comment>
<evidence type="ECO:0000256" key="9">
    <source>
        <dbReference type="SAM" id="SignalP"/>
    </source>
</evidence>
<evidence type="ECO:0000313" key="12">
    <source>
        <dbReference type="Proteomes" id="UP001497472"/>
    </source>
</evidence>
<feature type="signal peptide" evidence="9">
    <location>
        <begin position="1"/>
        <end position="20"/>
    </location>
</feature>
<dbReference type="Proteomes" id="UP001497472">
    <property type="component" value="Unassembled WGS sequence"/>
</dbReference>
<feature type="active site" description="Nucleophile" evidence="8">
    <location>
        <position position="171"/>
    </location>
</feature>
<evidence type="ECO:0000256" key="1">
    <source>
        <dbReference type="ARBA" id="ARBA00010701"/>
    </source>
</evidence>
<sequence length="408" mass="47140">MRLAYVLIHSVLLFSNSIECFQIKIKVNAGDDTSNPKSDIYLDSLQLIKRYNYPVETHIVVTEDGYLLKTFRIPSEGPPVLLVHGIGDSSDSWLVLGPTNSLAFLLADAGFDVWLHNSRGNRYCKKHVNSLPEKEFFNYSFEEMGTHDLPATVDYILRETLKTKLTYVGYSQGTTTFFIMCSTKPEYNEKINYAVLLAPVAWLTFTRYPFINFFNHILGGLVNFSERHQVHEVFPFNKKLNFYHAKVCNTTASYSFLCQVELYLNFGLNRLSDLTPERLPVITSHIPSGSSAKTFFHFIQLYASKRFQRYDYGLKKNKEVYFSSVPPEYNISLVSVPNTIFVSEVDWFSDRDDTNLLKSKLKNIEQFVVINKSFEFTHLEFTYGSRVYRLINEPVINILKGLKQLDIR</sequence>
<evidence type="ECO:0000259" key="10">
    <source>
        <dbReference type="Pfam" id="PF00561"/>
    </source>
</evidence>
<dbReference type="Pfam" id="PF00561">
    <property type="entry name" value="Abhydrolase_1"/>
    <property type="match status" value="1"/>
</dbReference>
<dbReference type="InterPro" id="IPR000073">
    <property type="entry name" value="AB_hydrolase_1"/>
</dbReference>
<keyword evidence="3 7" id="KW-0378">Hydrolase</keyword>
<evidence type="ECO:0000256" key="7">
    <source>
        <dbReference type="PIRNR" id="PIRNR000862"/>
    </source>
</evidence>
<dbReference type="Gene3D" id="3.40.50.1820">
    <property type="entry name" value="alpha/beta hydrolase"/>
    <property type="match status" value="1"/>
</dbReference>